<proteinExistence type="predicted"/>
<dbReference type="Pfam" id="PF13649">
    <property type="entry name" value="Methyltransf_25"/>
    <property type="match status" value="1"/>
</dbReference>
<keyword evidence="1 5" id="KW-0489">Methyltransferase</keyword>
<protein>
    <submittedName>
        <fullName evidence="5">Class I SAM-dependent methyltransferase</fullName>
    </submittedName>
</protein>
<organism evidence="5 6">
    <name type="scientific">Nonomuraea terrae</name>
    <dbReference type="NCBI Taxonomy" id="2530383"/>
    <lineage>
        <taxon>Bacteria</taxon>
        <taxon>Bacillati</taxon>
        <taxon>Actinomycetota</taxon>
        <taxon>Actinomycetes</taxon>
        <taxon>Streptosporangiales</taxon>
        <taxon>Streptosporangiaceae</taxon>
        <taxon>Nonomuraea</taxon>
    </lineage>
</organism>
<dbReference type="EMBL" id="SMKQ01000047">
    <property type="protein sequence ID" value="TDD47366.1"/>
    <property type="molecule type" value="Genomic_DNA"/>
</dbReference>
<dbReference type="RefSeq" id="WP_132613835.1">
    <property type="nucleotide sequence ID" value="NZ_SMKQ01000047.1"/>
</dbReference>
<dbReference type="AlphaFoldDB" id="A0A4R4YQD9"/>
<keyword evidence="6" id="KW-1185">Reference proteome</keyword>
<keyword evidence="2 5" id="KW-0808">Transferase</keyword>
<evidence type="ECO:0000256" key="3">
    <source>
        <dbReference type="ARBA" id="ARBA00022691"/>
    </source>
</evidence>
<evidence type="ECO:0000259" key="4">
    <source>
        <dbReference type="Pfam" id="PF13649"/>
    </source>
</evidence>
<evidence type="ECO:0000256" key="1">
    <source>
        <dbReference type="ARBA" id="ARBA00022603"/>
    </source>
</evidence>
<evidence type="ECO:0000313" key="6">
    <source>
        <dbReference type="Proteomes" id="UP000295302"/>
    </source>
</evidence>
<dbReference type="GO" id="GO:0008168">
    <property type="term" value="F:methyltransferase activity"/>
    <property type="evidence" value="ECO:0007669"/>
    <property type="project" value="UniProtKB-KW"/>
</dbReference>
<dbReference type="Gene3D" id="3.40.50.150">
    <property type="entry name" value="Vaccinia Virus protein VP39"/>
    <property type="match status" value="1"/>
</dbReference>
<sequence>MADAIFEHPRLAAVYDPLDPDRGDLDVYAAIAEELGARRVLDVGCGTGTFALLLAGRGIEVTGVDPAAASLDVARAKPGAERVRWIHGDARAVPPMEADLATMTANVAQAVVEPDDWRATLSGVRDALRPGGHLVFETRDPARRAWLEWNRESTYQVRDLPGVGRVETWTDLLDARLPLVTFRGTWVFASDGQVLTSESTLRFRERDEVEADLAAHGYVLREVRDAPDRPGREFVFLAARPEE</sequence>
<keyword evidence="3" id="KW-0949">S-adenosyl-L-methionine</keyword>
<evidence type="ECO:0000256" key="2">
    <source>
        <dbReference type="ARBA" id="ARBA00022679"/>
    </source>
</evidence>
<dbReference type="GO" id="GO:0032259">
    <property type="term" value="P:methylation"/>
    <property type="evidence" value="ECO:0007669"/>
    <property type="project" value="UniProtKB-KW"/>
</dbReference>
<dbReference type="Proteomes" id="UP000295302">
    <property type="component" value="Unassembled WGS sequence"/>
</dbReference>
<dbReference type="PANTHER" id="PTHR43464">
    <property type="entry name" value="METHYLTRANSFERASE"/>
    <property type="match status" value="1"/>
</dbReference>
<dbReference type="CDD" id="cd02440">
    <property type="entry name" value="AdoMet_MTases"/>
    <property type="match status" value="1"/>
</dbReference>
<comment type="caution">
    <text evidence="5">The sequence shown here is derived from an EMBL/GenBank/DDBJ whole genome shotgun (WGS) entry which is preliminary data.</text>
</comment>
<dbReference type="OrthoDB" id="9811589at2"/>
<feature type="domain" description="Methyltransferase" evidence="4">
    <location>
        <begin position="40"/>
        <end position="132"/>
    </location>
</feature>
<dbReference type="PANTHER" id="PTHR43464:SF19">
    <property type="entry name" value="UBIQUINONE BIOSYNTHESIS O-METHYLTRANSFERASE, MITOCHONDRIAL"/>
    <property type="match status" value="1"/>
</dbReference>
<gene>
    <name evidence="5" type="ORF">E1286_17660</name>
</gene>
<evidence type="ECO:0000313" key="5">
    <source>
        <dbReference type="EMBL" id="TDD47366.1"/>
    </source>
</evidence>
<accession>A0A4R4YQD9</accession>
<reference evidence="5 6" key="1">
    <citation type="submission" date="2019-03" db="EMBL/GenBank/DDBJ databases">
        <title>Draft genome sequences of novel Actinobacteria.</title>
        <authorList>
            <person name="Sahin N."/>
            <person name="Ay H."/>
            <person name="Saygin H."/>
        </authorList>
    </citation>
    <scope>NUCLEOTIDE SEQUENCE [LARGE SCALE GENOMIC DNA]</scope>
    <source>
        <strain evidence="5 6">CH32</strain>
    </source>
</reference>
<dbReference type="InterPro" id="IPR041698">
    <property type="entry name" value="Methyltransf_25"/>
</dbReference>
<dbReference type="SUPFAM" id="SSF53335">
    <property type="entry name" value="S-adenosyl-L-methionine-dependent methyltransferases"/>
    <property type="match status" value="1"/>
</dbReference>
<dbReference type="InterPro" id="IPR029063">
    <property type="entry name" value="SAM-dependent_MTases_sf"/>
</dbReference>
<name>A0A4R4YQD9_9ACTN</name>